<dbReference type="Proteomes" id="UP001148018">
    <property type="component" value="Unassembled WGS sequence"/>
</dbReference>
<protein>
    <submittedName>
        <fullName evidence="1">Uncharacterized protein</fullName>
    </submittedName>
</protein>
<reference evidence="1" key="1">
    <citation type="submission" date="2022-07" db="EMBL/GenBank/DDBJ databases">
        <title>Chromosome-level genome of Muraenolepis orangiensis.</title>
        <authorList>
            <person name="Kim J."/>
        </authorList>
    </citation>
    <scope>NUCLEOTIDE SEQUENCE</scope>
    <source>
        <strain evidence="1">KU_S4_2022</strain>
        <tissue evidence="1">Muscle</tissue>
    </source>
</reference>
<sequence>MKRDTQLIRPKRRKGAHGRLLGHTSAAWTECGAVWSGRSVVEYGVDGVWWSMEWTECGGVWSGRSVVEYGVDGVWWSMEWTECGVQRQVRTAGEWKNRRTSLNSQQVRPLAAHSSCSAESRRRWAQAHQIWTGEERKPC</sequence>
<organism evidence="1 2">
    <name type="scientific">Muraenolepis orangiensis</name>
    <name type="common">Patagonian moray cod</name>
    <dbReference type="NCBI Taxonomy" id="630683"/>
    <lineage>
        <taxon>Eukaryota</taxon>
        <taxon>Metazoa</taxon>
        <taxon>Chordata</taxon>
        <taxon>Craniata</taxon>
        <taxon>Vertebrata</taxon>
        <taxon>Euteleostomi</taxon>
        <taxon>Actinopterygii</taxon>
        <taxon>Neopterygii</taxon>
        <taxon>Teleostei</taxon>
        <taxon>Neoteleostei</taxon>
        <taxon>Acanthomorphata</taxon>
        <taxon>Zeiogadaria</taxon>
        <taxon>Gadariae</taxon>
        <taxon>Gadiformes</taxon>
        <taxon>Muraenolepidoidei</taxon>
        <taxon>Muraenolepididae</taxon>
        <taxon>Muraenolepis</taxon>
    </lineage>
</organism>
<accession>A0A9Q0IIW8</accession>
<comment type="caution">
    <text evidence="1">The sequence shown here is derived from an EMBL/GenBank/DDBJ whole genome shotgun (WGS) entry which is preliminary data.</text>
</comment>
<evidence type="ECO:0000313" key="1">
    <source>
        <dbReference type="EMBL" id="KAJ3599620.1"/>
    </source>
</evidence>
<name>A0A9Q0IIW8_9TELE</name>
<dbReference type="EMBL" id="JANIIK010000048">
    <property type="protein sequence ID" value="KAJ3599620.1"/>
    <property type="molecule type" value="Genomic_DNA"/>
</dbReference>
<evidence type="ECO:0000313" key="2">
    <source>
        <dbReference type="Proteomes" id="UP001148018"/>
    </source>
</evidence>
<proteinExistence type="predicted"/>
<keyword evidence="2" id="KW-1185">Reference proteome</keyword>
<dbReference type="AlphaFoldDB" id="A0A9Q0IIW8"/>
<gene>
    <name evidence="1" type="ORF">NHX12_033576</name>
</gene>